<dbReference type="OrthoDB" id="135877at2157"/>
<keyword evidence="2" id="KW-0805">Transcription regulation</keyword>
<dbReference type="InterPro" id="IPR009057">
    <property type="entry name" value="Homeodomain-like_sf"/>
</dbReference>
<dbReference type="PANTHER" id="PTHR30055:SF234">
    <property type="entry name" value="HTH-TYPE TRANSCRIPTIONAL REGULATOR BETI"/>
    <property type="match status" value="1"/>
</dbReference>
<dbReference type="PANTHER" id="PTHR30055">
    <property type="entry name" value="HTH-TYPE TRANSCRIPTIONAL REGULATOR RUTR"/>
    <property type="match status" value="1"/>
</dbReference>
<keyword evidence="8" id="KW-1185">Reference proteome</keyword>
<keyword evidence="1" id="KW-0678">Repressor</keyword>
<reference evidence="8" key="1">
    <citation type="submission" date="2016-10" db="EMBL/GenBank/DDBJ databases">
        <authorList>
            <person name="Varghese N."/>
            <person name="Submissions S."/>
        </authorList>
    </citation>
    <scope>NUCLEOTIDE SEQUENCE [LARGE SCALE GENOMIC DNA]</scope>
    <source>
        <strain evidence="8">B4,CECT 8067,JCM 17497</strain>
    </source>
</reference>
<feature type="domain" description="HTH tetR-type" evidence="6">
    <location>
        <begin position="11"/>
        <end position="71"/>
    </location>
</feature>
<evidence type="ECO:0000256" key="1">
    <source>
        <dbReference type="ARBA" id="ARBA00022491"/>
    </source>
</evidence>
<protein>
    <submittedName>
        <fullName evidence="7">DNA-binding transcriptional regulator, AcrR family</fullName>
    </submittedName>
</protein>
<evidence type="ECO:0000256" key="4">
    <source>
        <dbReference type="ARBA" id="ARBA00023163"/>
    </source>
</evidence>
<feature type="DNA-binding region" description="H-T-H motif" evidence="5">
    <location>
        <begin position="34"/>
        <end position="53"/>
    </location>
</feature>
<keyword evidence="4" id="KW-0804">Transcription</keyword>
<dbReference type="Pfam" id="PF00440">
    <property type="entry name" value="TetR_N"/>
    <property type="match status" value="1"/>
</dbReference>
<dbReference type="GO" id="GO:0003700">
    <property type="term" value="F:DNA-binding transcription factor activity"/>
    <property type="evidence" value="ECO:0007669"/>
    <property type="project" value="TreeGrafter"/>
</dbReference>
<sequence>MGRRDGTDDTDPHDSEIVWAVMQALAKHGYADLTTKKIAAEYSRGESALYYHYDSKDDLICAFLDSSLDWFDQELDAIDAADPDERLFEACEILIGNVLDPDDGGEYAGLYIALAELSAHAPYNETFRERLVKQQRSVIEKLAAILDDGIEDGTFRPVDPEATAAFLVVTCDSIIDHAVLLGMDDVASMIRAQLFAFVRSNLLAADGPDELR</sequence>
<dbReference type="SUPFAM" id="SSF48498">
    <property type="entry name" value="Tetracyclin repressor-like, C-terminal domain"/>
    <property type="match status" value="1"/>
</dbReference>
<dbReference type="Gene3D" id="1.10.357.10">
    <property type="entry name" value="Tetracycline Repressor, domain 2"/>
    <property type="match status" value="1"/>
</dbReference>
<name>A0A1G9BB00_9EURY</name>
<dbReference type="InterPro" id="IPR001647">
    <property type="entry name" value="HTH_TetR"/>
</dbReference>
<dbReference type="SUPFAM" id="SSF46689">
    <property type="entry name" value="Homeodomain-like"/>
    <property type="match status" value="1"/>
</dbReference>
<dbReference type="EMBL" id="FNFE01000004">
    <property type="protein sequence ID" value="SDK36065.1"/>
    <property type="molecule type" value="Genomic_DNA"/>
</dbReference>
<evidence type="ECO:0000256" key="5">
    <source>
        <dbReference type="PROSITE-ProRule" id="PRU00335"/>
    </source>
</evidence>
<dbReference type="InterPro" id="IPR036271">
    <property type="entry name" value="Tet_transcr_reg_TetR-rel_C_sf"/>
</dbReference>
<dbReference type="STRING" id="1095776.SAMN04515672_2875"/>
<evidence type="ECO:0000259" key="6">
    <source>
        <dbReference type="PROSITE" id="PS50977"/>
    </source>
</evidence>
<dbReference type="AlphaFoldDB" id="A0A1G9BB00"/>
<organism evidence="7 8">
    <name type="scientific">Natronorubrum texcoconense</name>
    <dbReference type="NCBI Taxonomy" id="1095776"/>
    <lineage>
        <taxon>Archaea</taxon>
        <taxon>Methanobacteriati</taxon>
        <taxon>Methanobacteriota</taxon>
        <taxon>Stenosarchaea group</taxon>
        <taxon>Halobacteria</taxon>
        <taxon>Halobacteriales</taxon>
        <taxon>Natrialbaceae</taxon>
        <taxon>Natronorubrum</taxon>
    </lineage>
</organism>
<gene>
    <name evidence="7" type="ORF">SAMN04515672_2875</name>
</gene>
<dbReference type="Pfam" id="PF13977">
    <property type="entry name" value="TetR_C_6"/>
    <property type="match status" value="1"/>
</dbReference>
<proteinExistence type="predicted"/>
<dbReference type="PROSITE" id="PS50977">
    <property type="entry name" value="HTH_TETR_2"/>
    <property type="match status" value="1"/>
</dbReference>
<evidence type="ECO:0000313" key="7">
    <source>
        <dbReference type="EMBL" id="SDK36065.1"/>
    </source>
</evidence>
<accession>A0A1G9BB00</accession>
<keyword evidence="3 5" id="KW-0238">DNA-binding</keyword>
<dbReference type="InterPro" id="IPR039538">
    <property type="entry name" value="BetI_C"/>
</dbReference>
<evidence type="ECO:0000313" key="8">
    <source>
        <dbReference type="Proteomes" id="UP000198882"/>
    </source>
</evidence>
<dbReference type="GO" id="GO:0000976">
    <property type="term" value="F:transcription cis-regulatory region binding"/>
    <property type="evidence" value="ECO:0007669"/>
    <property type="project" value="TreeGrafter"/>
</dbReference>
<dbReference type="RefSeq" id="WP_090308002.1">
    <property type="nucleotide sequence ID" value="NZ_FNFE01000004.1"/>
</dbReference>
<dbReference type="InterPro" id="IPR050109">
    <property type="entry name" value="HTH-type_TetR-like_transc_reg"/>
</dbReference>
<dbReference type="Proteomes" id="UP000198882">
    <property type="component" value="Unassembled WGS sequence"/>
</dbReference>
<evidence type="ECO:0000256" key="2">
    <source>
        <dbReference type="ARBA" id="ARBA00023015"/>
    </source>
</evidence>
<evidence type="ECO:0000256" key="3">
    <source>
        <dbReference type="ARBA" id="ARBA00023125"/>
    </source>
</evidence>